<dbReference type="PRINTS" id="PR00625">
    <property type="entry name" value="JDOMAIN"/>
</dbReference>
<dbReference type="SMART" id="SM00271">
    <property type="entry name" value="DnaJ"/>
    <property type="match status" value="1"/>
</dbReference>
<dbReference type="SUPFAM" id="SSF48452">
    <property type="entry name" value="TPR-like"/>
    <property type="match status" value="2"/>
</dbReference>
<evidence type="ECO:0000256" key="1">
    <source>
        <dbReference type="PROSITE-ProRule" id="PRU00339"/>
    </source>
</evidence>
<dbReference type="InterPro" id="IPR036869">
    <property type="entry name" value="J_dom_sf"/>
</dbReference>
<evidence type="ECO:0000313" key="4">
    <source>
        <dbReference type="EMBL" id="KLO06052.1"/>
    </source>
</evidence>
<reference evidence="4 5" key="1">
    <citation type="submission" date="2015-04" db="EMBL/GenBank/DDBJ databases">
        <title>Complete genome sequence of Schizopora paradoxa KUC8140, a cosmopolitan wood degrader in East Asia.</title>
        <authorList>
            <consortium name="DOE Joint Genome Institute"/>
            <person name="Min B."/>
            <person name="Park H."/>
            <person name="Jang Y."/>
            <person name="Kim J.-J."/>
            <person name="Kim K.H."/>
            <person name="Pangilinan J."/>
            <person name="Lipzen A."/>
            <person name="Riley R."/>
            <person name="Grigoriev I.V."/>
            <person name="Spatafora J.W."/>
            <person name="Choi I.-G."/>
        </authorList>
    </citation>
    <scope>NUCLEOTIDE SEQUENCE [LARGE SCALE GENOMIC DNA]</scope>
    <source>
        <strain evidence="4 5">KUC8140</strain>
    </source>
</reference>
<dbReference type="AlphaFoldDB" id="A0A0H2R3Z1"/>
<dbReference type="PANTHER" id="PTHR44200">
    <property type="entry name" value="DNAJ HOMOLOG SUBFAMILY C MEMBER 7"/>
    <property type="match status" value="1"/>
</dbReference>
<dbReference type="OrthoDB" id="10250354at2759"/>
<dbReference type="FunCoup" id="A0A0H2R3Z1">
    <property type="interactions" value="728"/>
</dbReference>
<dbReference type="InterPro" id="IPR019734">
    <property type="entry name" value="TPR_rpt"/>
</dbReference>
<dbReference type="InterPro" id="IPR011990">
    <property type="entry name" value="TPR-like_helical_dom_sf"/>
</dbReference>
<feature type="domain" description="J" evidence="3">
    <location>
        <begin position="409"/>
        <end position="470"/>
    </location>
</feature>
<dbReference type="Pfam" id="PF00226">
    <property type="entry name" value="DnaJ"/>
    <property type="match status" value="1"/>
</dbReference>
<dbReference type="CDD" id="cd06257">
    <property type="entry name" value="DnaJ"/>
    <property type="match status" value="1"/>
</dbReference>
<dbReference type="Proteomes" id="UP000053477">
    <property type="component" value="Unassembled WGS sequence"/>
</dbReference>
<dbReference type="Pfam" id="PF13432">
    <property type="entry name" value="TPR_16"/>
    <property type="match status" value="3"/>
</dbReference>
<name>A0A0H2R3Z1_9AGAM</name>
<dbReference type="EMBL" id="KQ086242">
    <property type="protein sequence ID" value="KLO06052.1"/>
    <property type="molecule type" value="Genomic_DNA"/>
</dbReference>
<dbReference type="PANTHER" id="PTHR44200:SF1">
    <property type="entry name" value="DNAJ HOMOLOG SUBFAMILY C MEMBER 7"/>
    <property type="match status" value="1"/>
</dbReference>
<dbReference type="InterPro" id="IPR001623">
    <property type="entry name" value="DnaJ_domain"/>
</dbReference>
<sequence length="529" mass="57586">MNGNGNGEKNGGPSSPKRVKKSPSPRPELSSDPKVRGEQLKEEGNEAFRAGLFGLAIDRYSEAIAADPSEPTYLTNRAASYMAEKRFQPAVADCQTAANLQSAHPSPKTLLRLARCHLALGSPEPALSAIRQVLEIEPRNANALQMKTKAAELEAHLGRFHKTRAAKDWRAARVALDKCFQAIEGGDADAPSEWLSWRLQLEIARGNWDDASTVANNALRTDSNSADIIALRGLILFLTGKLPGALQHALAALQKDPDNDRAKALRKRVKAVERLKEEGNVAFKGSRWGDAVEKYTEALEVIGENEEEGKGGYIRATLLSNRATALLKEDRHADALLDTDASIALNDSSYKAFRTRARIQLHLEKYDAAISDFQRALELVGIDATTEERALKTELRKAEAALKRSKSKDYYKILGVERDCGEVEIKKAYRRESLKHHPDKGGDEEKFKLVVEAHGVLSDPQRRERYDLGGDDDDLMGSGGMGGFGGMGPDFADIFMQFGGMGGMGGGRRGGGGGGGFSFSSEGPGHFHF</sequence>
<dbReference type="STRING" id="27342.A0A0H2R3Z1"/>
<proteinExistence type="predicted"/>
<dbReference type="PROSITE" id="PS50005">
    <property type="entry name" value="TPR"/>
    <property type="match status" value="1"/>
</dbReference>
<evidence type="ECO:0000256" key="2">
    <source>
        <dbReference type="SAM" id="MobiDB-lite"/>
    </source>
</evidence>
<dbReference type="Gene3D" id="1.10.287.110">
    <property type="entry name" value="DnaJ domain"/>
    <property type="match status" value="1"/>
</dbReference>
<dbReference type="SMART" id="SM00028">
    <property type="entry name" value="TPR"/>
    <property type="match status" value="7"/>
</dbReference>
<feature type="region of interest" description="Disordered" evidence="2">
    <location>
        <begin position="1"/>
        <end position="40"/>
    </location>
</feature>
<organism evidence="4 5">
    <name type="scientific">Schizopora paradoxa</name>
    <dbReference type="NCBI Taxonomy" id="27342"/>
    <lineage>
        <taxon>Eukaryota</taxon>
        <taxon>Fungi</taxon>
        <taxon>Dikarya</taxon>
        <taxon>Basidiomycota</taxon>
        <taxon>Agaricomycotina</taxon>
        <taxon>Agaricomycetes</taxon>
        <taxon>Hymenochaetales</taxon>
        <taxon>Schizoporaceae</taxon>
        <taxon>Schizopora</taxon>
    </lineage>
</organism>
<accession>A0A0H2R3Z1</accession>
<evidence type="ECO:0000313" key="5">
    <source>
        <dbReference type="Proteomes" id="UP000053477"/>
    </source>
</evidence>
<protein>
    <recommendedName>
        <fullName evidence="3">J domain-containing protein</fullName>
    </recommendedName>
</protein>
<dbReference type="Gene3D" id="1.25.40.10">
    <property type="entry name" value="Tetratricopeptide repeat domain"/>
    <property type="match status" value="1"/>
</dbReference>
<feature type="repeat" description="TPR" evidence="1">
    <location>
        <begin position="107"/>
        <end position="140"/>
    </location>
</feature>
<keyword evidence="1" id="KW-0802">TPR repeat</keyword>
<keyword evidence="5" id="KW-1185">Reference proteome</keyword>
<gene>
    <name evidence="4" type="ORF">SCHPADRAFT_883171</name>
</gene>
<dbReference type="Pfam" id="PF13181">
    <property type="entry name" value="TPR_8"/>
    <property type="match status" value="1"/>
</dbReference>
<dbReference type="SUPFAM" id="SSF46565">
    <property type="entry name" value="Chaperone J-domain"/>
    <property type="match status" value="1"/>
</dbReference>
<dbReference type="PROSITE" id="PS50076">
    <property type="entry name" value="DNAJ_2"/>
    <property type="match status" value="1"/>
</dbReference>
<feature type="compositionally biased region" description="Basic and acidic residues" evidence="2">
    <location>
        <begin position="29"/>
        <end position="40"/>
    </location>
</feature>
<dbReference type="InParanoid" id="A0A0H2R3Z1"/>
<feature type="compositionally biased region" description="Gly residues" evidence="2">
    <location>
        <begin position="1"/>
        <end position="10"/>
    </location>
</feature>
<dbReference type="InterPro" id="IPR052758">
    <property type="entry name" value="SRC_co-chaperone"/>
</dbReference>
<evidence type="ECO:0000259" key="3">
    <source>
        <dbReference type="PROSITE" id="PS50076"/>
    </source>
</evidence>